<proteinExistence type="predicted"/>
<reference evidence="1" key="1">
    <citation type="submission" date="2013-03" db="EMBL/GenBank/DDBJ databases">
        <authorList>
            <person name="Harkins D.M."/>
            <person name="Durkin A.S."/>
            <person name="Brinkac L.M."/>
            <person name="Haft D.H."/>
            <person name="Selengut J.D."/>
            <person name="Sanka R."/>
            <person name="DePew J."/>
            <person name="Purushe J."/>
            <person name="Hartskeerl R.A."/>
            <person name="Ahmed A."/>
            <person name="van der Linden H."/>
            <person name="Goris M.G.A."/>
            <person name="Vinetz J.M."/>
            <person name="Sutton G.G."/>
            <person name="Nierman W.C."/>
            <person name="Fouts D.E."/>
        </authorList>
    </citation>
    <scope>NUCLEOTIDE SEQUENCE [LARGE SCALE GENOMIC DNA]</scope>
    <source>
        <strain evidence="1">ICFT</strain>
    </source>
</reference>
<evidence type="ECO:0000313" key="2">
    <source>
        <dbReference type="Proteomes" id="UP000012313"/>
    </source>
</evidence>
<comment type="caution">
    <text evidence="1">The sequence shown here is derived from an EMBL/GenBank/DDBJ whole genome shotgun (WGS) entry which is preliminary data.</text>
</comment>
<protein>
    <submittedName>
        <fullName evidence="1">Uncharacterized protein</fullName>
    </submittedName>
</protein>
<organism evidence="1 2">
    <name type="scientific">Leptospira weilii serovar Ranarum str. ICFT</name>
    <dbReference type="NCBI Taxonomy" id="1218598"/>
    <lineage>
        <taxon>Bacteria</taxon>
        <taxon>Pseudomonadati</taxon>
        <taxon>Spirochaetota</taxon>
        <taxon>Spirochaetia</taxon>
        <taxon>Leptospirales</taxon>
        <taxon>Leptospiraceae</taxon>
        <taxon>Leptospira</taxon>
    </lineage>
</organism>
<dbReference type="STRING" id="1218598.LEP1GSC060_0742"/>
<sequence length="37" mass="4525">MNFLFRYPKNYTKEFSGLTQNKNLQRSYFVFRSKSAL</sequence>
<dbReference type="EMBL" id="AOHC02000023">
    <property type="protein sequence ID" value="EMY78364.1"/>
    <property type="molecule type" value="Genomic_DNA"/>
</dbReference>
<dbReference type="AlphaFoldDB" id="N1WMH3"/>
<accession>N1WMH3</accession>
<evidence type="ECO:0000313" key="1">
    <source>
        <dbReference type="EMBL" id="EMY78364.1"/>
    </source>
</evidence>
<name>N1WMH3_9LEPT</name>
<keyword evidence="2" id="KW-1185">Reference proteome</keyword>
<dbReference type="Proteomes" id="UP000012313">
    <property type="component" value="Unassembled WGS sequence"/>
</dbReference>
<gene>
    <name evidence="1" type="ORF">LEP1GSC060_0742</name>
</gene>